<dbReference type="EMBL" id="JX974333">
    <property type="protein sequence ID" value="AFV36783.1"/>
    <property type="molecule type" value="mRNA"/>
</dbReference>
<evidence type="ECO:0000256" key="2">
    <source>
        <dbReference type="ARBA" id="ARBA00023002"/>
    </source>
</evidence>
<dbReference type="PRINTS" id="PR00368">
    <property type="entry name" value="FADPNR"/>
</dbReference>
<reference evidence="6" key="1">
    <citation type="journal article" date="2012" name="Plant Physiol.">
        <title>Impaired auxin biosynthesis in the defective endosperm18 mutant is due to mutational loss of expression in the ZmYuc1 gene encoding endosperm-specific YUCCA1 protein in maize.</title>
        <authorList>
            <person name="Chourey P.S."/>
            <person name="Bernardi J."/>
            <person name="Lanubile A."/>
            <person name="Li Q.B."/>
            <person name="Kumar D."/>
            <person name="Kladnik A."/>
            <person name="Cook S.D."/>
            <person name="Ross J."/>
            <person name="Marocco A."/>
        </authorList>
    </citation>
    <scope>NUCLEOTIDE SEQUENCE</scope>
    <source>
        <tissue evidence="6">Kernel</tissue>
    </source>
</reference>
<dbReference type="PROSITE" id="PS51257">
    <property type="entry name" value="PROKAR_LIPOPROTEIN"/>
    <property type="match status" value="1"/>
</dbReference>
<comment type="catalytic activity">
    <reaction evidence="4">
        <text>indole-3-pyruvate + NADPH + O2 + H(+) = (indol-3-yl)acetate + CO2 + NADP(+) + H2O</text>
        <dbReference type="Rhea" id="RHEA:34331"/>
        <dbReference type="ChEBI" id="CHEBI:15377"/>
        <dbReference type="ChEBI" id="CHEBI:15378"/>
        <dbReference type="ChEBI" id="CHEBI:15379"/>
        <dbReference type="ChEBI" id="CHEBI:16526"/>
        <dbReference type="ChEBI" id="CHEBI:17640"/>
        <dbReference type="ChEBI" id="CHEBI:30854"/>
        <dbReference type="ChEBI" id="CHEBI:57783"/>
        <dbReference type="ChEBI" id="CHEBI:58349"/>
        <dbReference type="EC" id="1.14.13.168"/>
    </reaction>
</comment>
<accession>K4N016</accession>
<dbReference type="PANTHER" id="PTHR43539">
    <property type="entry name" value="FLAVIN-BINDING MONOOXYGENASE-LIKE PROTEIN (AFU_ORTHOLOGUE AFUA_4G09220)"/>
    <property type="match status" value="1"/>
</dbReference>
<dbReference type="InterPro" id="IPR050982">
    <property type="entry name" value="Auxin_biosynth/cation_transpt"/>
</dbReference>
<proteinExistence type="evidence at transcript level"/>
<evidence type="ECO:0000256" key="4">
    <source>
        <dbReference type="ARBA" id="ARBA00047707"/>
    </source>
</evidence>
<keyword evidence="2" id="KW-0560">Oxidoreductase</keyword>
<evidence type="ECO:0000256" key="5">
    <source>
        <dbReference type="SAM" id="MobiDB-lite"/>
    </source>
</evidence>
<dbReference type="PANTHER" id="PTHR43539:SF9">
    <property type="entry name" value="INDOLE-3-PYRUVATE MONOOXYGENASE YUCCA11-RELATED"/>
    <property type="match status" value="1"/>
</dbReference>
<comment type="similarity">
    <text evidence="1">Belongs to the FMO family.</text>
</comment>
<dbReference type="Pfam" id="PF13738">
    <property type="entry name" value="Pyr_redox_3"/>
    <property type="match status" value="1"/>
</dbReference>
<dbReference type="EC" id="1.14.13.168" evidence="3"/>
<dbReference type="PRINTS" id="PR00411">
    <property type="entry name" value="PNDRDTASEI"/>
</dbReference>
<name>K4N016_MAIZE</name>
<dbReference type="EMBL" id="JX974335">
    <property type="protein sequence ID" value="AFV36785.1"/>
    <property type="molecule type" value="Genomic_DNA"/>
</dbReference>
<feature type="region of interest" description="Disordered" evidence="5">
    <location>
        <begin position="333"/>
        <end position="354"/>
    </location>
</feature>
<reference evidence="7" key="2">
    <citation type="submission" date="2012-10" db="EMBL/GenBank/DDBJ databases">
        <authorList>
            <person name="Ciccozzi M."/>
            <person name="Montieri S."/>
            <person name="Farchi F."/>
            <person name="Beshkov D."/>
            <person name="Rezza G."/>
        </authorList>
    </citation>
    <scope>NUCLEOTIDE SEQUENCE</scope>
    <source>
        <tissue evidence="7">Kernel</tissue>
    </source>
</reference>
<dbReference type="Gene3D" id="3.50.50.60">
    <property type="entry name" value="FAD/NAD(P)-binding domain"/>
    <property type="match status" value="1"/>
</dbReference>
<dbReference type="InterPro" id="IPR036188">
    <property type="entry name" value="FAD/NAD-bd_sf"/>
</dbReference>
<sequence>MTEKVLVLIVGAGPSGLAVAACLGEHGIPYHIVEREDCSASLWRKRTYDRLKLHLAKEFCELPRMSHPSDAPKYITREQFVRYVDDYVERFNILPRYSTSVESCEYDEASGRWDVRARDLADGGGRVAEYTARFLVVATGENCEGVIPDIPGLRDFPAGEVVHSSSYKSWKNYAGKRVLVVGCGNSGMEIAYDLAYNGVETSLVIRSPVHVMTKGLIYLGMMLLKWHLPVKLVDFIILTLANIQFGDLSRFGIVRPDMGPLLLKAKTGRSAVLDVGTTQLIKTGDIKVVGAISRIRGNTVEFEDGKERDFDSLVFATGYRSTANTWLKDGGSLLDDNGMPKKKKAGPQQQGSRPWKGGNGLYCVGLGMAGLAGISRDAVSVAADIKAAVDSMVGPPAFWF</sequence>
<evidence type="ECO:0000256" key="3">
    <source>
        <dbReference type="ARBA" id="ARBA00039148"/>
    </source>
</evidence>
<dbReference type="ExpressionAtlas" id="K4N016">
    <property type="expression patterns" value="baseline and differential"/>
</dbReference>
<evidence type="ECO:0000313" key="6">
    <source>
        <dbReference type="EMBL" id="AFV36783.1"/>
    </source>
</evidence>
<dbReference type="SUPFAM" id="SSF51905">
    <property type="entry name" value="FAD/NAD(P)-binding domain"/>
    <property type="match status" value="2"/>
</dbReference>
<dbReference type="AlphaFoldDB" id="K4N016"/>
<evidence type="ECO:0000256" key="1">
    <source>
        <dbReference type="ARBA" id="ARBA00009183"/>
    </source>
</evidence>
<protein>
    <recommendedName>
        <fullName evidence="3">indole-3-pyruvate monooxygenase</fullName>
        <ecNumber evidence="3">1.14.13.168</ecNumber>
    </recommendedName>
</protein>
<dbReference type="GO" id="GO:0103075">
    <property type="term" value="F:indole-3-pyruvate monooxygenase activity"/>
    <property type="evidence" value="ECO:0007669"/>
    <property type="project" value="UniProtKB-EC"/>
</dbReference>
<organism evidence="6">
    <name type="scientific">Zea mays</name>
    <name type="common">Maize</name>
    <dbReference type="NCBI Taxonomy" id="4577"/>
    <lineage>
        <taxon>Eukaryota</taxon>
        <taxon>Viridiplantae</taxon>
        <taxon>Streptophyta</taxon>
        <taxon>Embryophyta</taxon>
        <taxon>Tracheophyta</taxon>
        <taxon>Spermatophyta</taxon>
        <taxon>Magnoliopsida</taxon>
        <taxon>Liliopsida</taxon>
        <taxon>Poales</taxon>
        <taxon>Poaceae</taxon>
        <taxon>PACMAD clade</taxon>
        <taxon>Panicoideae</taxon>
        <taxon>Andropogonodae</taxon>
        <taxon>Andropogoneae</taxon>
        <taxon>Tripsacinae</taxon>
        <taxon>Zea</taxon>
    </lineage>
</organism>
<evidence type="ECO:0000313" key="7">
    <source>
        <dbReference type="EMBL" id="AFV36785.1"/>
    </source>
</evidence>